<proteinExistence type="predicted"/>
<organism evidence="1 2">
    <name type="scientific">Marasmius crinis-equi</name>
    <dbReference type="NCBI Taxonomy" id="585013"/>
    <lineage>
        <taxon>Eukaryota</taxon>
        <taxon>Fungi</taxon>
        <taxon>Dikarya</taxon>
        <taxon>Basidiomycota</taxon>
        <taxon>Agaricomycotina</taxon>
        <taxon>Agaricomycetes</taxon>
        <taxon>Agaricomycetidae</taxon>
        <taxon>Agaricales</taxon>
        <taxon>Marasmiineae</taxon>
        <taxon>Marasmiaceae</taxon>
        <taxon>Marasmius</taxon>
    </lineage>
</organism>
<keyword evidence="2" id="KW-1185">Reference proteome</keyword>
<accession>A0ABR3EJ17</accession>
<sequence length="338" mass="38562">MPRRTLTVDESLVQGHSLVETPFNYSQLDFDLRIASKGIPILNQMAHHDRLKIKRLIVYSSTPHDPAKHEIRRIKSLLPSVIYLHVHQLYGQTTSVVLRQFHVNLVSLTLAGSLILPPRGTIQFPTLEKLVVTTEPYDSTMIIWVDQHVAAPQLKYLALSVDLSIESVREYVPEISRTFAAHLEILRVRSTDNDCRGIDSDETNALCLRGLKSLRRLILEACWVPHLLAYEQMTRDDFPSLRQFVLEEDWQGIYERGSNMRSWSWSAIRGAVEAIQNCLELGESIDVCFGYPAAHGEEVQSSSQARIVERRLDEDDPDGDYIQVHQIVLPKIPPIRVL</sequence>
<comment type="caution">
    <text evidence="1">The sequence shown here is derived from an EMBL/GenBank/DDBJ whole genome shotgun (WGS) entry which is preliminary data.</text>
</comment>
<evidence type="ECO:0000313" key="1">
    <source>
        <dbReference type="EMBL" id="KAL0562873.1"/>
    </source>
</evidence>
<protein>
    <submittedName>
        <fullName evidence="1">Uncharacterized protein</fullName>
    </submittedName>
</protein>
<gene>
    <name evidence="1" type="ORF">V5O48_019205</name>
</gene>
<dbReference type="Proteomes" id="UP001465976">
    <property type="component" value="Unassembled WGS sequence"/>
</dbReference>
<reference evidence="1 2" key="1">
    <citation type="submission" date="2024-02" db="EMBL/GenBank/DDBJ databases">
        <title>A draft genome for the cacao thread blight pathogen Marasmius crinis-equi.</title>
        <authorList>
            <person name="Cohen S.P."/>
            <person name="Baruah I.K."/>
            <person name="Amoako-Attah I."/>
            <person name="Bukari Y."/>
            <person name="Meinhardt L.W."/>
            <person name="Bailey B.A."/>
        </authorList>
    </citation>
    <scope>NUCLEOTIDE SEQUENCE [LARGE SCALE GENOMIC DNA]</scope>
    <source>
        <strain evidence="1 2">GH-76</strain>
    </source>
</reference>
<evidence type="ECO:0000313" key="2">
    <source>
        <dbReference type="Proteomes" id="UP001465976"/>
    </source>
</evidence>
<name>A0ABR3EJ17_9AGAR</name>
<dbReference type="EMBL" id="JBAHYK010004332">
    <property type="protein sequence ID" value="KAL0562873.1"/>
    <property type="molecule type" value="Genomic_DNA"/>
</dbReference>